<dbReference type="AlphaFoldDB" id="A0A1I2GTJ5"/>
<gene>
    <name evidence="1" type="ORF">SAMN05216167_13513</name>
</gene>
<organism evidence="1 2">
    <name type="scientific">Spirosoma endophyticum</name>
    <dbReference type="NCBI Taxonomy" id="662367"/>
    <lineage>
        <taxon>Bacteria</taxon>
        <taxon>Pseudomonadati</taxon>
        <taxon>Bacteroidota</taxon>
        <taxon>Cytophagia</taxon>
        <taxon>Cytophagales</taxon>
        <taxon>Cytophagaceae</taxon>
        <taxon>Spirosoma</taxon>
    </lineage>
</organism>
<keyword evidence="2" id="KW-1185">Reference proteome</keyword>
<evidence type="ECO:0000313" key="2">
    <source>
        <dbReference type="Proteomes" id="UP000198598"/>
    </source>
</evidence>
<evidence type="ECO:0000313" key="1">
    <source>
        <dbReference type="EMBL" id="SFF20503.1"/>
    </source>
</evidence>
<dbReference type="Proteomes" id="UP000198598">
    <property type="component" value="Unassembled WGS sequence"/>
</dbReference>
<dbReference type="EMBL" id="FOLQ01000035">
    <property type="protein sequence ID" value="SFF20503.1"/>
    <property type="molecule type" value="Genomic_DNA"/>
</dbReference>
<proteinExistence type="predicted"/>
<name>A0A1I2GTJ5_9BACT</name>
<accession>A0A1I2GTJ5</accession>
<dbReference type="PROSITE" id="PS51257">
    <property type="entry name" value="PROKAR_LIPOPROTEIN"/>
    <property type="match status" value="1"/>
</dbReference>
<protein>
    <recommendedName>
        <fullName evidence="3">Lipoprotein</fullName>
    </recommendedName>
</protein>
<evidence type="ECO:0008006" key="3">
    <source>
        <dbReference type="Google" id="ProtNLM"/>
    </source>
</evidence>
<dbReference type="RefSeq" id="WP_093834531.1">
    <property type="nucleotide sequence ID" value="NZ_FOLQ01000035.1"/>
</dbReference>
<reference evidence="1 2" key="1">
    <citation type="submission" date="2016-10" db="EMBL/GenBank/DDBJ databases">
        <authorList>
            <person name="de Groot N.N."/>
        </authorList>
    </citation>
    <scope>NUCLEOTIDE SEQUENCE [LARGE SCALE GENOMIC DNA]</scope>
    <source>
        <strain evidence="1 2">DSM 26130</strain>
    </source>
</reference>
<sequence>MSIHIKPIICYILALFTTLGCSADKLNLPEPAELVVGNYEAIDPGALLTLKGDRITLTVKRVTAELVDIKMQAFLNNQLVDSIRHERANVVLNVAQTSVKTGCVSPFVKLASSGQLEELRSNCSEQGILTYTYGYIPAGQQAAALINVKFKSL</sequence>